<organism evidence="6 7">
    <name type="scientific">Lineolata rhizophorae</name>
    <dbReference type="NCBI Taxonomy" id="578093"/>
    <lineage>
        <taxon>Eukaryota</taxon>
        <taxon>Fungi</taxon>
        <taxon>Dikarya</taxon>
        <taxon>Ascomycota</taxon>
        <taxon>Pezizomycotina</taxon>
        <taxon>Dothideomycetes</taxon>
        <taxon>Dothideomycetes incertae sedis</taxon>
        <taxon>Lineolatales</taxon>
        <taxon>Lineolataceae</taxon>
        <taxon>Lineolata</taxon>
    </lineage>
</organism>
<evidence type="ECO:0000256" key="1">
    <source>
        <dbReference type="ARBA" id="ARBA00022729"/>
    </source>
</evidence>
<evidence type="ECO:0000259" key="4">
    <source>
        <dbReference type="Pfam" id="PF01764"/>
    </source>
</evidence>
<sequence length="308" mass="33744">MVSLTFSFFVYALLYTSRVLAIPTLQVRDVSQDVLSKLELFEQYSAAGYCEDNNDSPDTQLSCEAGNCPQVESADTDTQTEFENSLITDVTGYVAVDHTNCLIVVAFRGSRSVRNFLADINFVQVPTDICATCTAHKGFWVSWLEARDGVLDAVEGAADENPSYKVVAVGHSLGGAIASFAAAQLRNDGYDTALYTYGSPRIGGSEIADFITNQPGGNYRVTHYNDPVPRLPPALVGYRHIGPEYYIKSKNGEEVTTNDVKVCRGSLNLGCNNGHVVVDVEAHLWYFNSISACSSDDLLEWKRDVQVF</sequence>
<dbReference type="InterPro" id="IPR002921">
    <property type="entry name" value="Fungal_lipase-type"/>
</dbReference>
<dbReference type="Pfam" id="PF03893">
    <property type="entry name" value="Lipase3_N"/>
    <property type="match status" value="1"/>
</dbReference>
<evidence type="ECO:0000256" key="2">
    <source>
        <dbReference type="ARBA" id="ARBA00022801"/>
    </source>
</evidence>
<dbReference type="AlphaFoldDB" id="A0A6A6P472"/>
<feature type="chain" id="PRO_5025352763" evidence="3">
    <location>
        <begin position="22"/>
        <end position="308"/>
    </location>
</feature>
<dbReference type="SUPFAM" id="SSF53474">
    <property type="entry name" value="alpha/beta-Hydrolases"/>
    <property type="match status" value="1"/>
</dbReference>
<dbReference type="EMBL" id="MU001677">
    <property type="protein sequence ID" value="KAF2458542.1"/>
    <property type="molecule type" value="Genomic_DNA"/>
</dbReference>
<name>A0A6A6P472_9PEZI</name>
<dbReference type="PANTHER" id="PTHR46640">
    <property type="entry name" value="TRIACYLGLYCEROL LIPASE, PUTATIVE (AFU_ORTHOLOGUE AFUA_6G06510)-RELATED"/>
    <property type="match status" value="1"/>
</dbReference>
<proteinExistence type="predicted"/>
<dbReference type="GO" id="GO:0016787">
    <property type="term" value="F:hydrolase activity"/>
    <property type="evidence" value="ECO:0007669"/>
    <property type="project" value="UniProtKB-KW"/>
</dbReference>
<dbReference type="Proteomes" id="UP000799766">
    <property type="component" value="Unassembled WGS sequence"/>
</dbReference>
<feature type="domain" description="Fungal lipase-type" evidence="4">
    <location>
        <begin position="104"/>
        <end position="234"/>
    </location>
</feature>
<evidence type="ECO:0000313" key="7">
    <source>
        <dbReference type="Proteomes" id="UP000799766"/>
    </source>
</evidence>
<dbReference type="Pfam" id="PF01764">
    <property type="entry name" value="Lipase_3"/>
    <property type="match status" value="1"/>
</dbReference>
<reference evidence="6" key="1">
    <citation type="journal article" date="2020" name="Stud. Mycol.">
        <title>101 Dothideomycetes genomes: a test case for predicting lifestyles and emergence of pathogens.</title>
        <authorList>
            <person name="Haridas S."/>
            <person name="Albert R."/>
            <person name="Binder M."/>
            <person name="Bloem J."/>
            <person name="Labutti K."/>
            <person name="Salamov A."/>
            <person name="Andreopoulos B."/>
            <person name="Baker S."/>
            <person name="Barry K."/>
            <person name="Bills G."/>
            <person name="Bluhm B."/>
            <person name="Cannon C."/>
            <person name="Castanera R."/>
            <person name="Culley D."/>
            <person name="Daum C."/>
            <person name="Ezra D."/>
            <person name="Gonzalez J."/>
            <person name="Henrissat B."/>
            <person name="Kuo A."/>
            <person name="Liang C."/>
            <person name="Lipzen A."/>
            <person name="Lutzoni F."/>
            <person name="Magnuson J."/>
            <person name="Mondo S."/>
            <person name="Nolan M."/>
            <person name="Ohm R."/>
            <person name="Pangilinan J."/>
            <person name="Park H.-J."/>
            <person name="Ramirez L."/>
            <person name="Alfaro M."/>
            <person name="Sun H."/>
            <person name="Tritt A."/>
            <person name="Yoshinaga Y."/>
            <person name="Zwiers L.-H."/>
            <person name="Turgeon B."/>
            <person name="Goodwin S."/>
            <person name="Spatafora J."/>
            <person name="Crous P."/>
            <person name="Grigoriev I."/>
        </authorList>
    </citation>
    <scope>NUCLEOTIDE SEQUENCE</scope>
    <source>
        <strain evidence="6">ATCC 16933</strain>
    </source>
</reference>
<keyword evidence="2 6" id="KW-0378">Hydrolase</keyword>
<dbReference type="GO" id="GO:0016042">
    <property type="term" value="P:lipid catabolic process"/>
    <property type="evidence" value="ECO:0007669"/>
    <property type="project" value="InterPro"/>
</dbReference>
<dbReference type="CDD" id="cd00519">
    <property type="entry name" value="Lipase_3"/>
    <property type="match status" value="1"/>
</dbReference>
<keyword evidence="7" id="KW-1185">Reference proteome</keyword>
<dbReference type="InterPro" id="IPR005592">
    <property type="entry name" value="Mono/diacylglycerol_lipase_N"/>
</dbReference>
<dbReference type="Gene3D" id="3.40.50.1820">
    <property type="entry name" value="alpha/beta hydrolase"/>
    <property type="match status" value="1"/>
</dbReference>
<evidence type="ECO:0000313" key="6">
    <source>
        <dbReference type="EMBL" id="KAF2458542.1"/>
    </source>
</evidence>
<accession>A0A6A6P472</accession>
<evidence type="ECO:0000256" key="3">
    <source>
        <dbReference type="SAM" id="SignalP"/>
    </source>
</evidence>
<gene>
    <name evidence="6" type="ORF">BDY21DRAFT_385077</name>
</gene>
<evidence type="ECO:0000259" key="5">
    <source>
        <dbReference type="Pfam" id="PF03893"/>
    </source>
</evidence>
<dbReference type="InterPro" id="IPR051299">
    <property type="entry name" value="AB_hydrolase_lip/est"/>
</dbReference>
<dbReference type="PANTHER" id="PTHR46640:SF1">
    <property type="entry name" value="FUNGAL LIPASE-LIKE DOMAIN-CONTAINING PROTEIN-RELATED"/>
    <property type="match status" value="1"/>
</dbReference>
<feature type="domain" description="Mono-/di-acylglycerol lipase N-terminal" evidence="5">
    <location>
        <begin position="20"/>
        <end position="76"/>
    </location>
</feature>
<feature type="signal peptide" evidence="3">
    <location>
        <begin position="1"/>
        <end position="21"/>
    </location>
</feature>
<dbReference type="InterPro" id="IPR029058">
    <property type="entry name" value="AB_hydrolase_fold"/>
</dbReference>
<keyword evidence="1 3" id="KW-0732">Signal</keyword>
<protein>
    <submittedName>
        <fullName evidence="6">Alpha/Beta hydrolase protein</fullName>
    </submittedName>
</protein>
<dbReference type="OrthoDB" id="426718at2759"/>